<dbReference type="AlphaFoldDB" id="A0AA39CIP9"/>
<evidence type="ECO:0000313" key="2">
    <source>
        <dbReference type="Proteomes" id="UP001172673"/>
    </source>
</evidence>
<keyword evidence="2" id="KW-1185">Reference proteome</keyword>
<accession>A0AA39CIP9</accession>
<gene>
    <name evidence="1" type="ORF">H2200_006002</name>
</gene>
<organism evidence="1 2">
    <name type="scientific">Cladophialophora chaetospira</name>
    <dbReference type="NCBI Taxonomy" id="386627"/>
    <lineage>
        <taxon>Eukaryota</taxon>
        <taxon>Fungi</taxon>
        <taxon>Dikarya</taxon>
        <taxon>Ascomycota</taxon>
        <taxon>Pezizomycotina</taxon>
        <taxon>Eurotiomycetes</taxon>
        <taxon>Chaetothyriomycetidae</taxon>
        <taxon>Chaetothyriales</taxon>
        <taxon>Herpotrichiellaceae</taxon>
        <taxon>Cladophialophora</taxon>
    </lineage>
</organism>
<evidence type="ECO:0000313" key="1">
    <source>
        <dbReference type="EMBL" id="KAJ9609674.1"/>
    </source>
</evidence>
<reference evidence="1" key="1">
    <citation type="submission" date="2022-10" db="EMBL/GenBank/DDBJ databases">
        <title>Culturing micro-colonial fungi from biological soil crusts in the Mojave desert and describing Neophaeococcomyces mojavensis, and introducing the new genera and species Taxawa tesnikishii.</title>
        <authorList>
            <person name="Kurbessoian T."/>
            <person name="Stajich J.E."/>
        </authorList>
    </citation>
    <scope>NUCLEOTIDE SEQUENCE</scope>
    <source>
        <strain evidence="1">TK_41</strain>
    </source>
</reference>
<comment type="caution">
    <text evidence="1">The sequence shown here is derived from an EMBL/GenBank/DDBJ whole genome shotgun (WGS) entry which is preliminary data.</text>
</comment>
<protein>
    <submittedName>
        <fullName evidence="1">Uncharacterized protein</fullName>
    </submittedName>
</protein>
<dbReference type="Proteomes" id="UP001172673">
    <property type="component" value="Unassembled WGS sequence"/>
</dbReference>
<name>A0AA39CIP9_9EURO</name>
<dbReference type="EMBL" id="JAPDRK010000008">
    <property type="protein sequence ID" value="KAJ9609674.1"/>
    <property type="molecule type" value="Genomic_DNA"/>
</dbReference>
<proteinExistence type="predicted"/>
<dbReference type="SUPFAM" id="SSF52047">
    <property type="entry name" value="RNI-like"/>
    <property type="match status" value="1"/>
</dbReference>
<sequence length="472" mass="54156">MSAHGTNLANAPEIEYMIAKVLIKDFELLRKYKWHTQETAKEQDTILCTLLALRLTCKHLEKAQIIKACVFKEVAFIASFSQLERLRFPRESALVSIAPFVRKVKFLPSPFNLDLDPVFFAQLTNGLLEHLPDLPLRSKRHVDTYWGGVIPVSHPDIMECWGDYQEKAQDDHNYLLSGVLQSLWTAGLFLLTQANHFELASMHGRHPLVPSYDIEGPDVCKTCTGCRCRLNDLSQLGNYELFRTAIQCLAPLQHFRPIQSLSISSELAAAVPEWRDMLWVDLDVGQVRSLSLPSCAYWDEEFDRLARGQAIENALVQVLQKPFPALQRLEIAHSVAIPLVQWPPQQHPTFPSLRLLQLHGLQLRLWPLAAIMASSPALKTIIISDCTPHTNNAMTDGWRLLYDALRMHQNAYNMHLIFNEVWHKFEMLSFIFGRSTFDPNAQNLSPDYRKLFMYLAGLGQWDNTLHQWFEML</sequence>